<dbReference type="EMBL" id="JAIBOA010000014">
    <property type="protein sequence ID" value="MBW8485116.1"/>
    <property type="molecule type" value="Genomic_DNA"/>
</dbReference>
<sequence>MWWSAEDDDRRLLVELGAALSRLGARVRPPDDFPGLAVAVRRDGPRWASAYVVIDDRRMFAWWRAGGWHSVTDVPGAALRLLEFLAQDLPYSDDVRAGGRR</sequence>
<keyword evidence="2" id="KW-1185">Reference proteome</keyword>
<proteinExistence type="predicted"/>
<reference evidence="1 2" key="1">
    <citation type="submission" date="2021-07" db="EMBL/GenBank/DDBJ databases">
        <title>Actinomadura sp. PM05-2 isolated from lichen.</title>
        <authorList>
            <person name="Somphong A."/>
            <person name="Phongsopitanun W."/>
            <person name="Tanasupawat S."/>
            <person name="Peongsungnone V."/>
        </authorList>
    </citation>
    <scope>NUCLEOTIDE SEQUENCE [LARGE SCALE GENOMIC DNA]</scope>
    <source>
        <strain evidence="1 2">PM05-2</strain>
    </source>
</reference>
<accession>A0ABS7FXT0</accession>
<comment type="caution">
    <text evidence="1">The sequence shown here is derived from an EMBL/GenBank/DDBJ whole genome shotgun (WGS) entry which is preliminary data.</text>
</comment>
<dbReference type="RefSeq" id="WP_220168339.1">
    <property type="nucleotide sequence ID" value="NZ_JAIBOA010000014.1"/>
</dbReference>
<name>A0ABS7FXT0_9ACTN</name>
<evidence type="ECO:0000313" key="1">
    <source>
        <dbReference type="EMBL" id="MBW8485116.1"/>
    </source>
</evidence>
<organism evidence="1 2">
    <name type="scientific">Actinomadura parmotrematis</name>
    <dbReference type="NCBI Taxonomy" id="2864039"/>
    <lineage>
        <taxon>Bacteria</taxon>
        <taxon>Bacillati</taxon>
        <taxon>Actinomycetota</taxon>
        <taxon>Actinomycetes</taxon>
        <taxon>Streptosporangiales</taxon>
        <taxon>Thermomonosporaceae</taxon>
        <taxon>Actinomadura</taxon>
    </lineage>
</organism>
<dbReference type="Proteomes" id="UP000774570">
    <property type="component" value="Unassembled WGS sequence"/>
</dbReference>
<evidence type="ECO:0000313" key="2">
    <source>
        <dbReference type="Proteomes" id="UP000774570"/>
    </source>
</evidence>
<protein>
    <submittedName>
        <fullName evidence="1">Uncharacterized protein</fullName>
    </submittedName>
</protein>
<gene>
    <name evidence="1" type="ORF">K1Y72_22225</name>
</gene>